<dbReference type="PANTHER" id="PTHR37474">
    <property type="entry name" value="RNA LIGASE/CYCLIC NUCLEOTIDE PHOSPHODIESTERASE"/>
    <property type="match status" value="1"/>
</dbReference>
<dbReference type="AlphaFoldDB" id="M9M3T3"/>
<dbReference type="InterPro" id="IPR009097">
    <property type="entry name" value="Cyclic_Pdiesterase"/>
</dbReference>
<evidence type="ECO:0000256" key="1">
    <source>
        <dbReference type="SAM" id="MobiDB-lite"/>
    </source>
</evidence>
<evidence type="ECO:0000313" key="3">
    <source>
        <dbReference type="Proteomes" id="UP000011976"/>
    </source>
</evidence>
<gene>
    <name evidence="2" type="ORF">PANT_13c00103</name>
</gene>
<evidence type="ECO:0000313" key="2">
    <source>
        <dbReference type="EMBL" id="GAC74995.1"/>
    </source>
</evidence>
<dbReference type="OrthoDB" id="10263155at2759"/>
<dbReference type="SUPFAM" id="SSF55144">
    <property type="entry name" value="LigT-like"/>
    <property type="match status" value="1"/>
</dbReference>
<accession>M9M3T3</accession>
<dbReference type="PANTHER" id="PTHR37474:SF1">
    <property type="entry name" value="2'-5' RNA LIGASE FAMILY PROTEIN"/>
    <property type="match status" value="1"/>
</dbReference>
<feature type="compositionally biased region" description="Polar residues" evidence="1">
    <location>
        <begin position="128"/>
        <end position="152"/>
    </location>
</feature>
<reference evidence="3" key="1">
    <citation type="journal article" date="2013" name="Genome Announc.">
        <title>Genome sequence of the basidiomycetous yeast Pseudozyma antarctica T-34, a producer of the glycolipid biosurfactants mannosylerythritol lipids.</title>
        <authorList>
            <person name="Morita T."/>
            <person name="Koike H."/>
            <person name="Koyama Y."/>
            <person name="Hagiwara H."/>
            <person name="Ito E."/>
            <person name="Fukuoka T."/>
            <person name="Imura T."/>
            <person name="Machida M."/>
            <person name="Kitamoto D."/>
        </authorList>
    </citation>
    <scope>NUCLEOTIDE SEQUENCE [LARGE SCALE GENOMIC DNA]</scope>
    <source>
        <strain evidence="3">T-34</strain>
    </source>
</reference>
<protein>
    <submittedName>
        <fullName evidence="2">Uncharacterized protein</fullName>
    </submittedName>
</protein>
<feature type="region of interest" description="Disordered" evidence="1">
    <location>
        <begin position="127"/>
        <end position="152"/>
    </location>
</feature>
<sequence length="245" mass="27330">MASFIATARSVAPTRELVGVLVVLLSPRTASDRRRYDALQQLRREHDSAYPRWLPHITLIPPFILSSHQPISTGDAFNDLVSSNAEKLDRIKQVAAEVCARCRAHALLLDQVATFPLRAYTNVHLRPTPTNFTDRSTPARSQASSAGEDTSSRRIVQLQTELKQALLPIVGGARSRRQVWKPHVSVGQASNRRETWQLCNAAENILSDDGEAGMTCEVHSVQLMLKPKRDPGPYHLRQSFPLARE</sequence>
<proteinExistence type="predicted"/>
<dbReference type="Pfam" id="PF13563">
    <property type="entry name" value="2_5_RNA_ligase2"/>
    <property type="match status" value="1"/>
</dbReference>
<organism evidence="2 3">
    <name type="scientific">Pseudozyma antarctica (strain T-34)</name>
    <name type="common">Yeast</name>
    <name type="synonym">Candida antarctica</name>
    <dbReference type="NCBI Taxonomy" id="1151754"/>
    <lineage>
        <taxon>Eukaryota</taxon>
        <taxon>Fungi</taxon>
        <taxon>Dikarya</taxon>
        <taxon>Basidiomycota</taxon>
        <taxon>Ustilaginomycotina</taxon>
        <taxon>Ustilaginomycetes</taxon>
        <taxon>Ustilaginales</taxon>
        <taxon>Ustilaginaceae</taxon>
        <taxon>Moesziomyces</taxon>
    </lineage>
</organism>
<name>M9M3T3_PSEA3</name>
<dbReference type="EMBL" id="DF196779">
    <property type="protein sequence ID" value="GAC74995.1"/>
    <property type="molecule type" value="Genomic_DNA"/>
</dbReference>
<dbReference type="Gene3D" id="3.90.1140.10">
    <property type="entry name" value="Cyclic phosphodiesterase"/>
    <property type="match status" value="1"/>
</dbReference>
<dbReference type="Proteomes" id="UP000011976">
    <property type="component" value="Unassembled WGS sequence"/>
</dbReference>